<feature type="transmembrane region" description="Helical" evidence="1">
    <location>
        <begin position="56"/>
        <end position="75"/>
    </location>
</feature>
<dbReference type="Proteomes" id="UP000183832">
    <property type="component" value="Unassembled WGS sequence"/>
</dbReference>
<keyword evidence="1" id="KW-0812">Transmembrane</keyword>
<dbReference type="InterPro" id="IPR037448">
    <property type="entry name" value="Zig-8"/>
</dbReference>
<keyword evidence="2" id="KW-0732">Signal</keyword>
<dbReference type="InterPro" id="IPR003598">
    <property type="entry name" value="Ig_sub2"/>
</dbReference>
<evidence type="ECO:0000313" key="4">
    <source>
        <dbReference type="EMBL" id="CRK92281.1"/>
    </source>
</evidence>
<dbReference type="InterPro" id="IPR003599">
    <property type="entry name" value="Ig_sub"/>
</dbReference>
<evidence type="ECO:0000256" key="2">
    <source>
        <dbReference type="SAM" id="SignalP"/>
    </source>
</evidence>
<dbReference type="InterPro" id="IPR013106">
    <property type="entry name" value="Ig_V-set"/>
</dbReference>
<dbReference type="PANTHER" id="PTHR23279:SF13">
    <property type="entry name" value="DEFECTIVE PROBOSCIS EXTENSION RESPONSE 21"/>
    <property type="match status" value="1"/>
</dbReference>
<dbReference type="SMART" id="SM00409">
    <property type="entry name" value="IG"/>
    <property type="match status" value="2"/>
</dbReference>
<dbReference type="InterPro" id="IPR036179">
    <property type="entry name" value="Ig-like_dom_sf"/>
</dbReference>
<accession>A0A1J1I1M7</accession>
<organism evidence="4 5">
    <name type="scientific">Clunio marinus</name>
    <dbReference type="NCBI Taxonomy" id="568069"/>
    <lineage>
        <taxon>Eukaryota</taxon>
        <taxon>Metazoa</taxon>
        <taxon>Ecdysozoa</taxon>
        <taxon>Arthropoda</taxon>
        <taxon>Hexapoda</taxon>
        <taxon>Insecta</taxon>
        <taxon>Pterygota</taxon>
        <taxon>Neoptera</taxon>
        <taxon>Endopterygota</taxon>
        <taxon>Diptera</taxon>
        <taxon>Nematocera</taxon>
        <taxon>Chironomoidea</taxon>
        <taxon>Chironomidae</taxon>
        <taxon>Clunio</taxon>
    </lineage>
</organism>
<dbReference type="GO" id="GO:0050808">
    <property type="term" value="P:synapse organization"/>
    <property type="evidence" value="ECO:0007669"/>
    <property type="project" value="TreeGrafter"/>
</dbReference>
<dbReference type="GO" id="GO:0032589">
    <property type="term" value="C:neuron projection membrane"/>
    <property type="evidence" value="ECO:0007669"/>
    <property type="project" value="TreeGrafter"/>
</dbReference>
<feature type="domain" description="Ig-like" evidence="3">
    <location>
        <begin position="219"/>
        <end position="311"/>
    </location>
</feature>
<sequence>MWKVLKLSTSFISCLLLEFHIGEGKNELSSRYLISPTHPTNRIKKMNFLSLDGLRMWISAVLLLVFVSLGITSTFDPYHDELMGYKIDDDGNIRSNDDNLNEVMETTSTETPITGPYFDYTAFRNVSTLVKNTAYLKCRVRNIGNKTVSWVRHRDIHLLTVGTFSYTSDNRFQSIHDPESEEWILKLQYPQIRDSGIYECQISTTPPRGYPVYLSVVEPLTTIVGGPEIFINTGSTINLTCIVKNSPESPFAMYWTHDDEEINYDSPRGGVSVITEKGEITTSYLLIQRAKPSDSGKYKCSPSNANSKTVHVHILAGEHPEAMQSVSSLNSMNIKFMWSLAIAQTILIVRYVYNDSS</sequence>
<dbReference type="FunFam" id="2.60.40.10:FF:000129">
    <property type="entry name" value="CLUMA_CG018772, isoform A"/>
    <property type="match status" value="1"/>
</dbReference>
<dbReference type="PANTHER" id="PTHR23279">
    <property type="entry name" value="DEFECTIVE PROBOSCIS EXTENSION RESPONSE DPR -RELATED"/>
    <property type="match status" value="1"/>
</dbReference>
<dbReference type="Pfam" id="PF13927">
    <property type="entry name" value="Ig_3"/>
    <property type="match status" value="1"/>
</dbReference>
<dbReference type="STRING" id="568069.A0A1J1I1M7"/>
<reference evidence="4 5" key="1">
    <citation type="submission" date="2015-04" db="EMBL/GenBank/DDBJ databases">
        <authorList>
            <person name="Syromyatnikov M.Y."/>
            <person name="Popov V.N."/>
        </authorList>
    </citation>
    <scope>NUCLEOTIDE SEQUENCE [LARGE SCALE GENOMIC DNA]</scope>
</reference>
<keyword evidence="5" id="KW-1185">Reference proteome</keyword>
<dbReference type="OrthoDB" id="6365338at2759"/>
<name>A0A1J1I1M7_9DIPT</name>
<keyword evidence="1" id="KW-1133">Transmembrane helix</keyword>
<proteinExistence type="predicted"/>
<keyword evidence="1" id="KW-0472">Membrane</keyword>
<dbReference type="SMART" id="SM00408">
    <property type="entry name" value="IGc2"/>
    <property type="match status" value="2"/>
</dbReference>
<feature type="signal peptide" evidence="2">
    <location>
        <begin position="1"/>
        <end position="24"/>
    </location>
</feature>
<dbReference type="InterPro" id="IPR013783">
    <property type="entry name" value="Ig-like_fold"/>
</dbReference>
<dbReference type="PROSITE" id="PS50835">
    <property type="entry name" value="IG_LIKE"/>
    <property type="match status" value="2"/>
</dbReference>
<dbReference type="EMBL" id="CVRI01000025">
    <property type="protein sequence ID" value="CRK92281.1"/>
    <property type="molecule type" value="Genomic_DNA"/>
</dbReference>
<protein>
    <submittedName>
        <fullName evidence="4">CLUMA_CG005857, isoform A</fullName>
    </submittedName>
</protein>
<gene>
    <name evidence="4" type="ORF">CLUMA_CG005857</name>
</gene>
<dbReference type="SUPFAM" id="SSF48726">
    <property type="entry name" value="Immunoglobulin"/>
    <property type="match status" value="2"/>
</dbReference>
<feature type="chain" id="PRO_5012746357" evidence="2">
    <location>
        <begin position="25"/>
        <end position="357"/>
    </location>
</feature>
<dbReference type="AlphaFoldDB" id="A0A1J1I1M7"/>
<dbReference type="SMART" id="SM00406">
    <property type="entry name" value="IGv"/>
    <property type="match status" value="2"/>
</dbReference>
<dbReference type="InterPro" id="IPR007110">
    <property type="entry name" value="Ig-like_dom"/>
</dbReference>
<dbReference type="Gene3D" id="2.60.40.10">
    <property type="entry name" value="Immunoglobulins"/>
    <property type="match status" value="2"/>
</dbReference>
<evidence type="ECO:0000256" key="1">
    <source>
        <dbReference type="SAM" id="Phobius"/>
    </source>
</evidence>
<feature type="domain" description="Ig-like" evidence="3">
    <location>
        <begin position="116"/>
        <end position="203"/>
    </location>
</feature>
<evidence type="ECO:0000313" key="5">
    <source>
        <dbReference type="Proteomes" id="UP000183832"/>
    </source>
</evidence>
<dbReference type="FunFam" id="2.60.40.10:FF:000533">
    <property type="entry name" value="Uncharacterized protein, isoform A"/>
    <property type="match status" value="1"/>
</dbReference>
<evidence type="ECO:0000259" key="3">
    <source>
        <dbReference type="PROSITE" id="PS50835"/>
    </source>
</evidence>